<feature type="transmembrane region" description="Helical" evidence="1">
    <location>
        <begin position="458"/>
        <end position="478"/>
    </location>
</feature>
<comment type="caution">
    <text evidence="2">The sequence shown here is derived from an EMBL/GenBank/DDBJ whole genome shotgun (WGS) entry which is preliminary data.</text>
</comment>
<gene>
    <name evidence="2" type="ORF">MNOR_LOCUS23079</name>
</gene>
<feature type="transmembrane region" description="Helical" evidence="1">
    <location>
        <begin position="300"/>
        <end position="321"/>
    </location>
</feature>
<feature type="transmembrane region" description="Helical" evidence="1">
    <location>
        <begin position="168"/>
        <end position="188"/>
    </location>
</feature>
<keyword evidence="1" id="KW-0472">Membrane</keyword>
<keyword evidence="1" id="KW-1133">Transmembrane helix</keyword>
<feature type="transmembrane region" description="Helical" evidence="1">
    <location>
        <begin position="200"/>
        <end position="219"/>
    </location>
</feature>
<dbReference type="Pfam" id="PF07690">
    <property type="entry name" value="MFS_1"/>
    <property type="match status" value="1"/>
</dbReference>
<dbReference type="PANTHER" id="PTHR11360:SF93">
    <property type="entry name" value="MONOCARBOXYLATE TRANSPORTER 7-LIKE PROTEIN"/>
    <property type="match status" value="1"/>
</dbReference>
<feature type="transmembrane region" description="Helical" evidence="1">
    <location>
        <begin position="393"/>
        <end position="415"/>
    </location>
</feature>
<evidence type="ECO:0000313" key="3">
    <source>
        <dbReference type="Proteomes" id="UP001497623"/>
    </source>
</evidence>
<name>A0AAV2RB54_MEGNR</name>
<dbReference type="AlphaFoldDB" id="A0AAV2RB54"/>
<keyword evidence="3" id="KW-1185">Reference proteome</keyword>
<sequence length="733" mass="81176">MGLLVDAVTASQDSRDSKYSKYEDLGDDNVIDGLQVIAEREMNSFQKHIPGLKRHDAKTSTIRQHYYPEGGWGWLICACVFVVHMLTTGLQFSFGVLYTDLLEHVGEESIMGASWVGATSLAMSRLSAPLVVALCRRKSTRLTAVIGGLVMSLAILFASFALHLHQIFASYGLVLGVGVGMTRETANLMLGQYFKRRREFVEIISQSGCGIGITLFSVFFKESIRSVGWRLGLQAVTGVTFSTFFLGIFYRSASLYHPQRRAILHLKNQKKKQVKDKAKVQEEKPPYFDPSCLKYRSVQILMVTAAATSMGLYTPLFYLILCAQREGLEDSSLILLQTFLGFAYALGCIGFGLIVVKQSTQCMISRQYLCQGSLFFLGVTVLALTAVKGYYGYVLFMWLYGMMLGGSHYAFQMLTLEKVRARHFSRAWGFIQGATALPILIGVPITGYINQSNPKTGYFFASFFIIAGASCLFLLNFYKKKLTANHDTSVSFTTVDAQVPHEHFSLPVENGGGKSASTAVAAAAAAAATTVPVVSVPPVCTCGVEPCVLPLLTHQQSYNKQQALNNKLGKSISFATSVDVMDPQKCLKPELLTCISEEGMIDHYYDYVGDCVNSCSKFDNMFAFNDCDADVEIEYADDEEEEETVIHRPIPEVRVPLVRRQFGNLRQSSGVSFSEPEGLARLGQNDYYPPPTHLHHTLDYNIPPIPRPPILRQIPSKSPRRSITVIENMTTSV</sequence>
<dbReference type="Gene3D" id="1.20.1250.20">
    <property type="entry name" value="MFS general substrate transporter like domains"/>
    <property type="match status" value="1"/>
</dbReference>
<keyword evidence="1" id="KW-0812">Transmembrane</keyword>
<dbReference type="CDD" id="cd17352">
    <property type="entry name" value="MFS_MCT_SLC16"/>
    <property type="match status" value="1"/>
</dbReference>
<dbReference type="EMBL" id="CAXKWB010019989">
    <property type="protein sequence ID" value="CAL4122357.1"/>
    <property type="molecule type" value="Genomic_DNA"/>
</dbReference>
<dbReference type="InterPro" id="IPR036259">
    <property type="entry name" value="MFS_trans_sf"/>
</dbReference>
<protein>
    <recommendedName>
        <fullName evidence="4">Monocarboxylate transporter</fullName>
    </recommendedName>
</protein>
<dbReference type="Proteomes" id="UP001497623">
    <property type="component" value="Unassembled WGS sequence"/>
</dbReference>
<feature type="transmembrane region" description="Helical" evidence="1">
    <location>
        <begin position="72"/>
        <end position="94"/>
    </location>
</feature>
<evidence type="ECO:0000313" key="2">
    <source>
        <dbReference type="EMBL" id="CAL4122357.1"/>
    </source>
</evidence>
<feature type="non-terminal residue" evidence="2">
    <location>
        <position position="733"/>
    </location>
</feature>
<dbReference type="GO" id="GO:0022857">
    <property type="term" value="F:transmembrane transporter activity"/>
    <property type="evidence" value="ECO:0007669"/>
    <property type="project" value="InterPro"/>
</dbReference>
<feature type="transmembrane region" description="Helical" evidence="1">
    <location>
        <begin position="114"/>
        <end position="135"/>
    </location>
</feature>
<reference evidence="2 3" key="1">
    <citation type="submission" date="2024-05" db="EMBL/GenBank/DDBJ databases">
        <authorList>
            <person name="Wallberg A."/>
        </authorList>
    </citation>
    <scope>NUCLEOTIDE SEQUENCE [LARGE SCALE GENOMIC DNA]</scope>
</reference>
<feature type="transmembrane region" description="Helical" evidence="1">
    <location>
        <begin position="368"/>
        <end position="387"/>
    </location>
</feature>
<dbReference type="InterPro" id="IPR050327">
    <property type="entry name" value="Proton-linked_MCT"/>
</dbReference>
<dbReference type="SUPFAM" id="SSF103473">
    <property type="entry name" value="MFS general substrate transporter"/>
    <property type="match status" value="1"/>
</dbReference>
<feature type="transmembrane region" description="Helical" evidence="1">
    <location>
        <begin position="142"/>
        <end position="162"/>
    </location>
</feature>
<feature type="transmembrane region" description="Helical" evidence="1">
    <location>
        <begin position="231"/>
        <end position="250"/>
    </location>
</feature>
<feature type="transmembrane region" description="Helical" evidence="1">
    <location>
        <begin position="333"/>
        <end position="356"/>
    </location>
</feature>
<organism evidence="2 3">
    <name type="scientific">Meganyctiphanes norvegica</name>
    <name type="common">Northern krill</name>
    <name type="synonym">Thysanopoda norvegica</name>
    <dbReference type="NCBI Taxonomy" id="48144"/>
    <lineage>
        <taxon>Eukaryota</taxon>
        <taxon>Metazoa</taxon>
        <taxon>Ecdysozoa</taxon>
        <taxon>Arthropoda</taxon>
        <taxon>Crustacea</taxon>
        <taxon>Multicrustacea</taxon>
        <taxon>Malacostraca</taxon>
        <taxon>Eumalacostraca</taxon>
        <taxon>Eucarida</taxon>
        <taxon>Euphausiacea</taxon>
        <taxon>Euphausiidae</taxon>
        <taxon>Meganyctiphanes</taxon>
    </lineage>
</organism>
<evidence type="ECO:0008006" key="4">
    <source>
        <dbReference type="Google" id="ProtNLM"/>
    </source>
</evidence>
<accession>A0AAV2RB54</accession>
<feature type="transmembrane region" description="Helical" evidence="1">
    <location>
        <begin position="427"/>
        <end position="446"/>
    </location>
</feature>
<evidence type="ECO:0000256" key="1">
    <source>
        <dbReference type="SAM" id="Phobius"/>
    </source>
</evidence>
<proteinExistence type="predicted"/>
<dbReference type="InterPro" id="IPR011701">
    <property type="entry name" value="MFS"/>
</dbReference>
<dbReference type="PANTHER" id="PTHR11360">
    <property type="entry name" value="MONOCARBOXYLATE TRANSPORTER"/>
    <property type="match status" value="1"/>
</dbReference>